<accession>A0A285SCX4</accession>
<name>A0A285SCX4_9HYPH</name>
<evidence type="ECO:0000256" key="5">
    <source>
        <dbReference type="ARBA" id="ARBA00023136"/>
    </source>
</evidence>
<keyword evidence="5" id="KW-0472">Membrane</keyword>
<evidence type="ECO:0000256" key="4">
    <source>
        <dbReference type="ARBA" id="ARBA00022679"/>
    </source>
</evidence>
<keyword evidence="4 7" id="KW-0808">Transferase</keyword>
<dbReference type="GO" id="GO:0005886">
    <property type="term" value="C:plasma membrane"/>
    <property type="evidence" value="ECO:0007669"/>
    <property type="project" value="UniProtKB-SubCell"/>
</dbReference>
<sequence length="305" mass="34482">MTQTDSPGETGKQPGERSGERCGLRYRLEWGLLNFALWLLRLMPPDTASAVMGKAWRLFARFNSRHRRALGNLAKAMPELSQEEHQRILLGMWENLGRIAAETLQLDRLVSDPERFEYDVDDVREAVGDGGAVVVSLHAGNWEVTAMGGLAAGWQPVGVYQTIKNPLVDKLVHDLRARIYPGGLYPKSHETARRLLTIARSGGRTAMLADLQDRRGAVIPFFGRDAWATVYPATIARAAGVPLVASRVIRLPANRFRIEARIVEMPHTGDRKADALEATQHYHALFERWIRENPSQWMWIMRKWL</sequence>
<comment type="subcellular location">
    <subcellularLocation>
        <location evidence="1">Cell inner membrane</location>
    </subcellularLocation>
</comment>
<evidence type="ECO:0000313" key="7">
    <source>
        <dbReference type="EMBL" id="SOC03688.1"/>
    </source>
</evidence>
<dbReference type="GO" id="GO:0009247">
    <property type="term" value="P:glycolipid biosynthetic process"/>
    <property type="evidence" value="ECO:0007669"/>
    <property type="project" value="UniProtKB-ARBA"/>
</dbReference>
<gene>
    <name evidence="7" type="ORF">SAMN05421512_104222</name>
</gene>
<evidence type="ECO:0000313" key="8">
    <source>
        <dbReference type="Proteomes" id="UP000219331"/>
    </source>
</evidence>
<dbReference type="AlphaFoldDB" id="A0A285SCX4"/>
<organism evidence="7 8">
    <name type="scientific">Stappia indica</name>
    <dbReference type="NCBI Taxonomy" id="538381"/>
    <lineage>
        <taxon>Bacteria</taxon>
        <taxon>Pseudomonadati</taxon>
        <taxon>Pseudomonadota</taxon>
        <taxon>Alphaproteobacteria</taxon>
        <taxon>Hyphomicrobiales</taxon>
        <taxon>Stappiaceae</taxon>
        <taxon>Stappia</taxon>
    </lineage>
</organism>
<dbReference type="GO" id="GO:0016746">
    <property type="term" value="F:acyltransferase activity"/>
    <property type="evidence" value="ECO:0007669"/>
    <property type="project" value="UniProtKB-KW"/>
</dbReference>
<reference evidence="7 8" key="1">
    <citation type="submission" date="2017-08" db="EMBL/GenBank/DDBJ databases">
        <authorList>
            <person name="de Groot N.N."/>
        </authorList>
    </citation>
    <scope>NUCLEOTIDE SEQUENCE [LARGE SCALE GENOMIC DNA]</scope>
    <source>
        <strain evidence="7 8">USBA 352</strain>
    </source>
</reference>
<dbReference type="InterPro" id="IPR004960">
    <property type="entry name" value="LipA_acyltrans"/>
</dbReference>
<evidence type="ECO:0000256" key="3">
    <source>
        <dbReference type="ARBA" id="ARBA00022519"/>
    </source>
</evidence>
<dbReference type="Proteomes" id="UP000219331">
    <property type="component" value="Unassembled WGS sequence"/>
</dbReference>
<keyword evidence="6" id="KW-0012">Acyltransferase</keyword>
<keyword evidence="8" id="KW-1185">Reference proteome</keyword>
<dbReference type="CDD" id="cd07984">
    <property type="entry name" value="LPLAT_LABLAT-like"/>
    <property type="match status" value="1"/>
</dbReference>
<evidence type="ECO:0000256" key="1">
    <source>
        <dbReference type="ARBA" id="ARBA00004533"/>
    </source>
</evidence>
<dbReference type="STRING" id="538381.GCA_001696535_00172"/>
<dbReference type="OrthoDB" id="9801955at2"/>
<evidence type="ECO:0000256" key="6">
    <source>
        <dbReference type="ARBA" id="ARBA00023315"/>
    </source>
</evidence>
<dbReference type="EMBL" id="OBML01000004">
    <property type="protein sequence ID" value="SOC03688.1"/>
    <property type="molecule type" value="Genomic_DNA"/>
</dbReference>
<keyword evidence="2" id="KW-1003">Cell membrane</keyword>
<keyword evidence="3" id="KW-0997">Cell inner membrane</keyword>
<protein>
    <submittedName>
        <fullName evidence="7">KDO2-lipid IV(A) lauroyltransferase</fullName>
    </submittedName>
</protein>
<dbReference type="PANTHER" id="PTHR30606:SF9">
    <property type="entry name" value="LIPID A BIOSYNTHESIS LAUROYLTRANSFERASE"/>
    <property type="match status" value="1"/>
</dbReference>
<dbReference type="PANTHER" id="PTHR30606">
    <property type="entry name" value="LIPID A BIOSYNTHESIS LAUROYL ACYLTRANSFERASE"/>
    <property type="match status" value="1"/>
</dbReference>
<dbReference type="RefSeq" id="WP_097174631.1">
    <property type="nucleotide sequence ID" value="NZ_OBML01000004.1"/>
</dbReference>
<evidence type="ECO:0000256" key="2">
    <source>
        <dbReference type="ARBA" id="ARBA00022475"/>
    </source>
</evidence>
<dbReference type="Pfam" id="PF03279">
    <property type="entry name" value="Lip_A_acyltrans"/>
    <property type="match status" value="1"/>
</dbReference>
<proteinExistence type="predicted"/>